<dbReference type="eggNOG" id="ENOG502RT5J">
    <property type="taxonomic scope" value="Eukaryota"/>
</dbReference>
<evidence type="ECO:0000256" key="3">
    <source>
        <dbReference type="ARBA" id="ARBA00022692"/>
    </source>
</evidence>
<dbReference type="PANTHER" id="PTHR31216">
    <property type="entry name" value="SERPENTINE RECEPTOR CLASS BETA-1-RELATED-RELATED"/>
    <property type="match status" value="1"/>
</dbReference>
<evidence type="ECO:0000313" key="8">
    <source>
        <dbReference type="WBParaSite" id="Csp11.Scaffold629.g15959.t1"/>
    </source>
</evidence>
<dbReference type="GO" id="GO:0007606">
    <property type="term" value="P:sensory perception of chemical stimulus"/>
    <property type="evidence" value="ECO:0007669"/>
    <property type="project" value="InterPro"/>
</dbReference>
<feature type="transmembrane region" description="Helical" evidence="6">
    <location>
        <begin position="32"/>
        <end position="50"/>
    </location>
</feature>
<feature type="transmembrane region" description="Helical" evidence="6">
    <location>
        <begin position="109"/>
        <end position="128"/>
    </location>
</feature>
<keyword evidence="4 6" id="KW-1133">Transmembrane helix</keyword>
<comment type="similarity">
    <text evidence="2">Belongs to the nematode receptor-like protein srb family.</text>
</comment>
<feature type="transmembrane region" description="Helical" evidence="6">
    <location>
        <begin position="62"/>
        <end position="89"/>
    </location>
</feature>
<keyword evidence="5 6" id="KW-0472">Membrane</keyword>
<evidence type="ECO:0000256" key="2">
    <source>
        <dbReference type="ARBA" id="ARBA00006860"/>
    </source>
</evidence>
<dbReference type="STRING" id="1561998.A0A1I7U8L3"/>
<dbReference type="GO" id="GO:0004888">
    <property type="term" value="F:transmembrane signaling receptor activity"/>
    <property type="evidence" value="ECO:0007669"/>
    <property type="project" value="InterPro"/>
</dbReference>
<feature type="transmembrane region" description="Helical" evidence="6">
    <location>
        <begin position="148"/>
        <end position="169"/>
    </location>
</feature>
<evidence type="ECO:0000313" key="7">
    <source>
        <dbReference type="Proteomes" id="UP000095282"/>
    </source>
</evidence>
<dbReference type="AlphaFoldDB" id="A0A1I7U8L3"/>
<feature type="transmembrane region" description="Helical" evidence="6">
    <location>
        <begin position="195"/>
        <end position="216"/>
    </location>
</feature>
<feature type="transmembrane region" description="Helical" evidence="6">
    <location>
        <begin position="248"/>
        <end position="269"/>
    </location>
</feature>
<dbReference type="Pfam" id="PF02175">
    <property type="entry name" value="7TM_GPCR_Srb"/>
    <property type="match status" value="1"/>
</dbReference>
<reference evidence="8" key="1">
    <citation type="submission" date="2016-11" db="UniProtKB">
        <authorList>
            <consortium name="WormBaseParasite"/>
        </authorList>
    </citation>
    <scope>IDENTIFICATION</scope>
</reference>
<keyword evidence="7" id="KW-1185">Reference proteome</keyword>
<evidence type="ECO:0000256" key="5">
    <source>
        <dbReference type="ARBA" id="ARBA00023136"/>
    </source>
</evidence>
<dbReference type="Proteomes" id="UP000095282">
    <property type="component" value="Unplaced"/>
</dbReference>
<dbReference type="WBParaSite" id="Csp11.Scaffold629.g15959.t1">
    <property type="protein sequence ID" value="Csp11.Scaffold629.g15959.t1"/>
    <property type="gene ID" value="Csp11.Scaffold629.g15959"/>
</dbReference>
<proteinExistence type="inferred from homology"/>
<protein>
    <submittedName>
        <fullName evidence="8">G_PROTEIN_RECEP_F1_2 domain-containing protein</fullName>
    </submittedName>
</protein>
<evidence type="ECO:0000256" key="4">
    <source>
        <dbReference type="ARBA" id="ARBA00022989"/>
    </source>
</evidence>
<evidence type="ECO:0000256" key="1">
    <source>
        <dbReference type="ARBA" id="ARBA00004141"/>
    </source>
</evidence>
<comment type="subcellular location">
    <subcellularLocation>
        <location evidence="1">Membrane</location>
        <topology evidence="1">Multi-pass membrane protein</topology>
    </subcellularLocation>
</comment>
<dbReference type="PRINTS" id="PR00699">
    <property type="entry name" value="TMPROTEINSRB"/>
</dbReference>
<feature type="transmembrane region" description="Helical" evidence="6">
    <location>
        <begin position="281"/>
        <end position="306"/>
    </location>
</feature>
<accession>A0A1I7U8L3</accession>
<dbReference type="InterPro" id="IPR002184">
    <property type="entry name" value="7TM_GPCR_serpentine_rcpt_Srb"/>
</dbReference>
<name>A0A1I7U8L3_9PELO</name>
<dbReference type="GO" id="GO:0016020">
    <property type="term" value="C:membrane"/>
    <property type="evidence" value="ECO:0007669"/>
    <property type="project" value="UniProtKB-SubCell"/>
</dbReference>
<dbReference type="PANTHER" id="PTHR31216:SF12">
    <property type="entry name" value="SERPENTINE RECEPTOR CLASS BETA-1-RELATED"/>
    <property type="match status" value="1"/>
</dbReference>
<sequence length="357" mass="41421">MNKSIQVPIVNLTKCELAYEISHHPVYRFAQFWTFFVSFLAIPSLLYFLLKRIIRLPFHGNLKFMLICYFFSSFAFAVVMFFDFGYHFIIPFVASSKCALILDSQLFKYGHLGMTLFMTIPMLLPIGFSIERFFALGMAKNYESVRTLLGPILVIILIITDLNLIYNVFENEKFNDPFISFILIPSTSAAQFNNFFWFLLYVEITNFLLNCIILSVHSHLKTRYRFLRQHSTLSVRFELEEISQSSKFTLVVSFTHLLFVGWYLVAIIFVRTVGQDFFGGYVPYTIARGVYCAVPTYNFIIVFVGIHSLRFMNSRRQNKVQSTVQIKSTGQEGAQNYDKAISSYWDSISSGMHKIKT</sequence>
<evidence type="ECO:0000256" key="6">
    <source>
        <dbReference type="SAM" id="Phobius"/>
    </source>
</evidence>
<organism evidence="7 8">
    <name type="scientific">Caenorhabditis tropicalis</name>
    <dbReference type="NCBI Taxonomy" id="1561998"/>
    <lineage>
        <taxon>Eukaryota</taxon>
        <taxon>Metazoa</taxon>
        <taxon>Ecdysozoa</taxon>
        <taxon>Nematoda</taxon>
        <taxon>Chromadorea</taxon>
        <taxon>Rhabditida</taxon>
        <taxon>Rhabditina</taxon>
        <taxon>Rhabditomorpha</taxon>
        <taxon>Rhabditoidea</taxon>
        <taxon>Rhabditidae</taxon>
        <taxon>Peloderinae</taxon>
        <taxon>Caenorhabditis</taxon>
    </lineage>
</organism>
<keyword evidence="3 6" id="KW-0812">Transmembrane</keyword>